<sequence>MSKQFHNPLAETLCLHALFFISLLNKLTTWQDIQDTLQFFPNLLFLLSLPTQIHPSSTWPHMLCLPAFKKILFKLINVKFPIISHLLKNKPLFVNYIACLFSIVLYIPTKNLYNASKNSLTFK</sequence>
<dbReference type="Proteomes" id="UP001162501">
    <property type="component" value="Chromosome 2"/>
</dbReference>
<evidence type="ECO:0000313" key="2">
    <source>
        <dbReference type="Proteomes" id="UP001162501"/>
    </source>
</evidence>
<name>A0AC59YQV1_RANTA</name>
<reference evidence="1" key="2">
    <citation type="submission" date="2025-03" db="EMBL/GenBank/DDBJ databases">
        <authorList>
            <consortium name="ELIXIR-Norway"/>
            <consortium name="Elixir Norway"/>
        </authorList>
    </citation>
    <scope>NUCLEOTIDE SEQUENCE</scope>
</reference>
<accession>A0AC59YQV1</accession>
<reference evidence="1" key="1">
    <citation type="submission" date="2023-05" db="EMBL/GenBank/DDBJ databases">
        <authorList>
            <consortium name="ELIXIR-Norway"/>
        </authorList>
    </citation>
    <scope>NUCLEOTIDE SEQUENCE</scope>
</reference>
<proteinExistence type="predicted"/>
<gene>
    <name evidence="1" type="ORF">MRATA1EN22A_LOCUS9268</name>
</gene>
<organism evidence="1 2">
    <name type="scientific">Rangifer tarandus platyrhynchus</name>
    <name type="common">Svalbard reindeer</name>
    <dbReference type="NCBI Taxonomy" id="3082113"/>
    <lineage>
        <taxon>Eukaryota</taxon>
        <taxon>Metazoa</taxon>
        <taxon>Chordata</taxon>
        <taxon>Craniata</taxon>
        <taxon>Vertebrata</taxon>
        <taxon>Euteleostomi</taxon>
        <taxon>Mammalia</taxon>
        <taxon>Eutheria</taxon>
        <taxon>Laurasiatheria</taxon>
        <taxon>Artiodactyla</taxon>
        <taxon>Ruminantia</taxon>
        <taxon>Pecora</taxon>
        <taxon>Cervidae</taxon>
        <taxon>Odocoileinae</taxon>
        <taxon>Rangifer</taxon>
    </lineage>
</organism>
<protein>
    <submittedName>
        <fullName evidence="1">Uncharacterized protein</fullName>
    </submittedName>
</protein>
<evidence type="ECO:0000313" key="1">
    <source>
        <dbReference type="EMBL" id="CAM9913184.1"/>
    </source>
</evidence>
<dbReference type="EMBL" id="OX596086">
    <property type="protein sequence ID" value="CAM9913184.1"/>
    <property type="molecule type" value="Genomic_DNA"/>
</dbReference>